<comment type="caution">
    <text evidence="1">The sequence shown here is derived from an EMBL/GenBank/DDBJ whole genome shotgun (WGS) entry which is preliminary data.</text>
</comment>
<dbReference type="Proteomes" id="UP000019149">
    <property type="component" value="Unassembled WGS sequence"/>
</dbReference>
<evidence type="ECO:0000313" key="2">
    <source>
        <dbReference type="Proteomes" id="UP000019149"/>
    </source>
</evidence>
<keyword evidence="2" id="KW-1185">Reference proteome</keyword>
<dbReference type="GeneID" id="36345817"/>
<gene>
    <name evidence="1" type="ORF">EGR_10102</name>
</gene>
<evidence type="ECO:0000313" key="1">
    <source>
        <dbReference type="EMBL" id="EUB55030.1"/>
    </source>
</evidence>
<dbReference type="RefSeq" id="XP_024346226.1">
    <property type="nucleotide sequence ID" value="XM_024499351.1"/>
</dbReference>
<dbReference type="KEGG" id="egl:EGR_10102"/>
<accession>W6U1Q7</accession>
<reference evidence="1 2" key="1">
    <citation type="journal article" date="2013" name="Nat. Genet.">
        <title>The genome of the hydatid tapeworm Echinococcus granulosus.</title>
        <authorList>
            <person name="Zheng H."/>
            <person name="Zhang W."/>
            <person name="Zhang L."/>
            <person name="Zhang Z."/>
            <person name="Li J."/>
            <person name="Lu G."/>
            <person name="Zhu Y."/>
            <person name="Wang Y."/>
            <person name="Huang Y."/>
            <person name="Liu J."/>
            <person name="Kang H."/>
            <person name="Chen J."/>
            <person name="Wang L."/>
            <person name="Chen A."/>
            <person name="Yu S."/>
            <person name="Gao Z."/>
            <person name="Jin L."/>
            <person name="Gu W."/>
            <person name="Wang Z."/>
            <person name="Zhao L."/>
            <person name="Shi B."/>
            <person name="Wen H."/>
            <person name="Lin R."/>
            <person name="Jones M.K."/>
            <person name="Brejova B."/>
            <person name="Vinar T."/>
            <person name="Zhao G."/>
            <person name="McManus D.P."/>
            <person name="Chen Z."/>
            <person name="Zhou Y."/>
            <person name="Wang S."/>
        </authorList>
    </citation>
    <scope>NUCLEOTIDE SEQUENCE [LARGE SCALE GENOMIC DNA]</scope>
</reference>
<dbReference type="EMBL" id="APAU02000190">
    <property type="protein sequence ID" value="EUB55030.1"/>
    <property type="molecule type" value="Genomic_DNA"/>
</dbReference>
<dbReference type="CTD" id="36345817"/>
<dbReference type="AlphaFoldDB" id="W6U1Q7"/>
<name>W6U1Q7_ECHGR</name>
<organism evidence="1 2">
    <name type="scientific">Echinococcus granulosus</name>
    <name type="common">Hydatid tapeworm</name>
    <dbReference type="NCBI Taxonomy" id="6210"/>
    <lineage>
        <taxon>Eukaryota</taxon>
        <taxon>Metazoa</taxon>
        <taxon>Spiralia</taxon>
        <taxon>Lophotrochozoa</taxon>
        <taxon>Platyhelminthes</taxon>
        <taxon>Cestoda</taxon>
        <taxon>Eucestoda</taxon>
        <taxon>Cyclophyllidea</taxon>
        <taxon>Taeniidae</taxon>
        <taxon>Echinococcus</taxon>
        <taxon>Echinococcus granulosus group</taxon>
    </lineage>
</organism>
<sequence>MEFTFVYEVHRLSGALQALASSNSASFVIQPTGVKCHSNSEGVDIPIHKIRTSRITIASS</sequence>
<protein>
    <submittedName>
        <fullName evidence="1">Uncharacterized protein</fullName>
    </submittedName>
</protein>
<proteinExistence type="predicted"/>